<dbReference type="AlphaFoldDB" id="A0A7R8Z3I0"/>
<evidence type="ECO:0000256" key="3">
    <source>
        <dbReference type="ARBA" id="ARBA00021117"/>
    </source>
</evidence>
<feature type="compositionally biased region" description="Basic residues" evidence="15">
    <location>
        <begin position="224"/>
        <end position="234"/>
    </location>
</feature>
<gene>
    <name evidence="17" type="ORF">HERILL_LOCUS16197</name>
</gene>
<evidence type="ECO:0000256" key="5">
    <source>
        <dbReference type="ARBA" id="ARBA00022588"/>
    </source>
</evidence>
<evidence type="ECO:0000256" key="9">
    <source>
        <dbReference type="ARBA" id="ARBA00023015"/>
    </source>
</evidence>
<dbReference type="OrthoDB" id="42462at2759"/>
<dbReference type="GO" id="GO:0045087">
    <property type="term" value="P:innate immune response"/>
    <property type="evidence" value="ECO:0007669"/>
    <property type="project" value="UniProtKB-KW"/>
</dbReference>
<comment type="subunit">
    <text evidence="14">Interacts with POU3F2/Brn-2, ATXN1, TXNL4A, HTT and AR. Interaction with ATXN1 correlates positively with the length of the polyglutamine tract. Interacts with RNA polymerase II large subunit in a phosphorylation-dependent manner. Forms a ternary complex with ATXN1 mutant and phosphorylated RNA polymerase II. Interacts (via C-terminus) with TXNL4A and CD2BP2. Interacts (via WW domain) with ATN1 and SF3B1, and may interact with additional splice factors. Interacts (via WW domain) with WBP11; Leading to reduce interaction between PQBP1 and TXNL4A. Interacts with CAPRIN1. Interacts with DDX1. Interacts with SFPQ. Interacts with KHSRP.</text>
</comment>
<dbReference type="PROSITE" id="PS50020">
    <property type="entry name" value="WW_DOMAIN_2"/>
    <property type="match status" value="1"/>
</dbReference>
<dbReference type="GO" id="GO:0016607">
    <property type="term" value="C:nuclear speck"/>
    <property type="evidence" value="ECO:0007669"/>
    <property type="project" value="UniProtKB-SubCell"/>
</dbReference>
<dbReference type="OMA" id="IYHECSK"/>
<evidence type="ECO:0000256" key="15">
    <source>
        <dbReference type="SAM" id="MobiDB-lite"/>
    </source>
</evidence>
<evidence type="ECO:0000313" key="17">
    <source>
        <dbReference type="EMBL" id="CAD7093948.1"/>
    </source>
</evidence>
<keyword evidence="7" id="KW-0677">Repeat</keyword>
<dbReference type="Gene3D" id="3.40.30.10">
    <property type="entry name" value="Glutaredoxin"/>
    <property type="match status" value="1"/>
</dbReference>
<keyword evidence="11" id="KW-0508">mRNA splicing</keyword>
<sequence length="316" mass="35731">MPLPPALRKRLANRGIVQGSTGSKNSAENEEIIAEDYDEVEDPLQYDFEPVKKPSSNFWIERMKRRIGDTNVSGYKGCPNKYNIFHKCTLYCINKWGDGILEPKRSYLRRRNRLLRKYPLPKNWLEVYDYGCAVYYYWNTTDDTVSWLPPGHPKAYISKSAAVLRHELDEAIPIEMEDDGGEQMTLDIQKLLDESLPPPHKQRLPSPEPKPPKKSKPRDLDKALRHKHSRRVRMSRPGDTDSLDPMDPASYSDIPRGKWSDGLLDGGGAKSGSDPTASGALFQMRPYPSPGAVLQRNSAAGGTDRKTAKHSPARND</sequence>
<dbReference type="EMBL" id="LR899015">
    <property type="protein sequence ID" value="CAD7093948.1"/>
    <property type="molecule type" value="Genomic_DNA"/>
</dbReference>
<evidence type="ECO:0000256" key="1">
    <source>
        <dbReference type="ARBA" id="ARBA00004324"/>
    </source>
</evidence>
<evidence type="ECO:0000256" key="6">
    <source>
        <dbReference type="ARBA" id="ARBA00022664"/>
    </source>
</evidence>
<evidence type="ECO:0000313" key="18">
    <source>
        <dbReference type="Proteomes" id="UP000594454"/>
    </source>
</evidence>
<name>A0A7R8Z3I0_HERIL</name>
<evidence type="ECO:0000256" key="8">
    <source>
        <dbReference type="ARBA" id="ARBA00022859"/>
    </source>
</evidence>
<dbReference type="GO" id="GO:0005737">
    <property type="term" value="C:cytoplasm"/>
    <property type="evidence" value="ECO:0007669"/>
    <property type="project" value="TreeGrafter"/>
</dbReference>
<organism evidence="17 18">
    <name type="scientific">Hermetia illucens</name>
    <name type="common">Black soldier fly</name>
    <dbReference type="NCBI Taxonomy" id="343691"/>
    <lineage>
        <taxon>Eukaryota</taxon>
        <taxon>Metazoa</taxon>
        <taxon>Ecdysozoa</taxon>
        <taxon>Arthropoda</taxon>
        <taxon>Hexapoda</taxon>
        <taxon>Insecta</taxon>
        <taxon>Pterygota</taxon>
        <taxon>Neoptera</taxon>
        <taxon>Endopterygota</taxon>
        <taxon>Diptera</taxon>
        <taxon>Brachycera</taxon>
        <taxon>Stratiomyomorpha</taxon>
        <taxon>Stratiomyidae</taxon>
        <taxon>Hermetiinae</taxon>
        <taxon>Hermetia</taxon>
    </lineage>
</organism>
<protein>
    <recommendedName>
        <fullName evidence="3">Polyglutamine-binding protein 1</fullName>
    </recommendedName>
    <alternativeName>
        <fullName evidence="13">Polyglutamine tract-binding protein 1</fullName>
    </alternativeName>
</protein>
<reference evidence="17 18" key="1">
    <citation type="submission" date="2020-11" db="EMBL/GenBank/DDBJ databases">
        <authorList>
            <person name="Wallbank WR R."/>
            <person name="Pardo Diaz C."/>
            <person name="Kozak K."/>
            <person name="Martin S."/>
            <person name="Jiggins C."/>
            <person name="Moest M."/>
            <person name="Warren A I."/>
            <person name="Generalovic N T."/>
            <person name="Byers J.R.P. K."/>
            <person name="Montejo-Kovacevich G."/>
            <person name="Yen C E."/>
        </authorList>
    </citation>
    <scope>NUCLEOTIDE SEQUENCE [LARGE SCALE GENOMIC DNA]</scope>
</reference>
<evidence type="ECO:0000259" key="16">
    <source>
        <dbReference type="PROSITE" id="PS50020"/>
    </source>
</evidence>
<feature type="compositionally biased region" description="Basic residues" evidence="15">
    <location>
        <begin position="307"/>
        <end position="316"/>
    </location>
</feature>
<dbReference type="GO" id="GO:0043021">
    <property type="term" value="F:ribonucleoprotein complex binding"/>
    <property type="evidence" value="ECO:0007669"/>
    <property type="project" value="TreeGrafter"/>
</dbReference>
<dbReference type="InterPro" id="IPR036020">
    <property type="entry name" value="WW_dom_sf"/>
</dbReference>
<dbReference type="PANTHER" id="PTHR21737:SF3">
    <property type="entry name" value="POLYGLUTAMINE-BINDING PROTEIN 1"/>
    <property type="match status" value="1"/>
</dbReference>
<keyword evidence="9" id="KW-0805">Transcription regulation</keyword>
<proteinExistence type="predicted"/>
<evidence type="ECO:0000256" key="7">
    <source>
        <dbReference type="ARBA" id="ARBA00022737"/>
    </source>
</evidence>
<keyword evidence="18" id="KW-1185">Reference proteome</keyword>
<comment type="subcellular location">
    <subcellularLocation>
        <location evidence="2">Cytoplasmic granule</location>
    </subcellularLocation>
    <subcellularLocation>
        <location evidence="1">Nucleus speckle</location>
    </subcellularLocation>
</comment>
<dbReference type="InParanoid" id="A0A7R8Z3I0"/>
<keyword evidence="6" id="KW-0507">mRNA processing</keyword>
<dbReference type="SUPFAM" id="SSF51045">
    <property type="entry name" value="WW domain"/>
    <property type="match status" value="1"/>
</dbReference>
<dbReference type="PANTHER" id="PTHR21737">
    <property type="entry name" value="POLYGLUTAMINE BINDING PROTEIN 1/MARVEL MEMBRANE-ASSOCIATING DOMAIN CONTAINING 3"/>
    <property type="match status" value="1"/>
</dbReference>
<evidence type="ECO:0000256" key="14">
    <source>
        <dbReference type="ARBA" id="ARBA00046362"/>
    </source>
</evidence>
<dbReference type="InterPro" id="IPR001202">
    <property type="entry name" value="WW_dom"/>
</dbReference>
<dbReference type="FunCoup" id="A0A7R8Z3I0">
    <property type="interactions" value="142"/>
</dbReference>
<evidence type="ECO:0000256" key="2">
    <source>
        <dbReference type="ARBA" id="ARBA00004463"/>
    </source>
</evidence>
<keyword evidence="5" id="KW-0399">Innate immunity</keyword>
<evidence type="ECO:0000256" key="11">
    <source>
        <dbReference type="ARBA" id="ARBA00023187"/>
    </source>
</evidence>
<feature type="region of interest" description="Disordered" evidence="15">
    <location>
        <begin position="195"/>
        <end position="316"/>
    </location>
</feature>
<evidence type="ECO:0000256" key="13">
    <source>
        <dbReference type="ARBA" id="ARBA00042167"/>
    </source>
</evidence>
<evidence type="ECO:0000256" key="4">
    <source>
        <dbReference type="ARBA" id="ARBA00022553"/>
    </source>
</evidence>
<keyword evidence="12" id="KW-0539">Nucleus</keyword>
<evidence type="ECO:0000256" key="10">
    <source>
        <dbReference type="ARBA" id="ARBA00023163"/>
    </source>
</evidence>
<evidence type="ECO:0000256" key="12">
    <source>
        <dbReference type="ARBA" id="ARBA00023242"/>
    </source>
</evidence>
<feature type="domain" description="WW" evidence="16">
    <location>
        <begin position="118"/>
        <end position="152"/>
    </location>
</feature>
<dbReference type="GO" id="GO:0000380">
    <property type="term" value="P:alternative mRNA splicing, via spliceosome"/>
    <property type="evidence" value="ECO:0007669"/>
    <property type="project" value="TreeGrafter"/>
</dbReference>
<keyword evidence="4" id="KW-0597">Phosphoprotein</keyword>
<keyword evidence="8" id="KW-0391">Immunity</keyword>
<accession>A0A7R8Z3I0</accession>
<keyword evidence="10" id="KW-0804">Transcription</keyword>
<dbReference type="Proteomes" id="UP000594454">
    <property type="component" value="Chromosome 7"/>
</dbReference>